<evidence type="ECO:0000313" key="4">
    <source>
        <dbReference type="Proteomes" id="UP000095488"/>
    </source>
</evidence>
<keyword evidence="2" id="KW-1133">Transmembrane helix</keyword>
<feature type="compositionally biased region" description="Polar residues" evidence="1">
    <location>
        <begin position="473"/>
        <end position="492"/>
    </location>
</feature>
<comment type="caution">
    <text evidence="3">The sequence shown here is derived from an EMBL/GenBank/DDBJ whole genome shotgun (WGS) entry which is preliminary data.</text>
</comment>
<feature type="compositionally biased region" description="Low complexity" evidence="1">
    <location>
        <begin position="499"/>
        <end position="509"/>
    </location>
</feature>
<evidence type="ECO:0000256" key="2">
    <source>
        <dbReference type="SAM" id="Phobius"/>
    </source>
</evidence>
<feature type="compositionally biased region" description="Polar residues" evidence="1">
    <location>
        <begin position="605"/>
        <end position="634"/>
    </location>
</feature>
<dbReference type="RefSeq" id="WP_055258237.1">
    <property type="nucleotide sequence ID" value="NZ_CABIXL010000003.1"/>
</dbReference>
<reference evidence="3 4" key="1">
    <citation type="submission" date="2015-09" db="EMBL/GenBank/DDBJ databases">
        <authorList>
            <consortium name="Pathogen Informatics"/>
        </authorList>
    </citation>
    <scope>NUCLEOTIDE SEQUENCE [LARGE SCALE GENOMIC DNA]</scope>
    <source>
        <strain evidence="3 4">2789STDY5834858</strain>
    </source>
</reference>
<evidence type="ECO:0000256" key="1">
    <source>
        <dbReference type="SAM" id="MobiDB-lite"/>
    </source>
</evidence>
<keyword evidence="2" id="KW-0472">Membrane</keyword>
<name>A0ABM9UPI2_SARVE</name>
<accession>A0ABM9UPI2</accession>
<feature type="compositionally biased region" description="Basic and acidic residues" evidence="1">
    <location>
        <begin position="426"/>
        <end position="447"/>
    </location>
</feature>
<protein>
    <submittedName>
        <fullName evidence="3">Uncharacterized protein</fullName>
    </submittedName>
</protein>
<feature type="region of interest" description="Disordered" evidence="1">
    <location>
        <begin position="541"/>
        <end position="634"/>
    </location>
</feature>
<sequence length="634" mass="70602">MMKRGKLGSERGNKRKSVKKNLLNSFNNMVKKNSKKRVIVSGVIVSVLSFSCVWYFQSKSALASNREIYKSLEITNKAEEVKTVTAYDKLIDGEDINVLILGDENYLGDVILKEDITSFIENTYNSKVKLTNLSEDNATIYEQLNKYINIKNREFDLVFLCFENNDEKEISEINFSGIYESILRDLKYNNTSVDIIPIVKHESLISDAYYQSINGLATYYGLDLAKVNEDVVKNNIEGEGIEDFRESYCRSLTNIIENNVNNKKEISAQYKDAYYGVTTLFEPYKVTLKGEKKKGFSVSQNKVKSSSKNDYIRYKVDGNIIGLGYETSKNGGIIEIYVNRILYRRIDTKSDNEDLKYILISSNLSGANEIKVVNNDGGDVTLLGVITSGNNTDSKEVEGLNNILARNTGSYNGQIKDDSLYENAKKETNEENKEKQKVETPIKKSENKNSSSQNASSKVKKNESKNNDIPEVNNESTIENKQGNTENSNDVLNNKENKNQQNGGNILENNIYNNNNNLGDGITENNNQNIWGSGNNEINSNENNEINMGGNNSNNNLNNSVNNIDNGGNALNNNNNNSQNSSNAINNIGGGSSNENSNGGGDIGEQTSQNKINNAQNTESVNSVESSTDNILSE</sequence>
<proteinExistence type="predicted"/>
<feature type="compositionally biased region" description="Low complexity" evidence="1">
    <location>
        <begin position="541"/>
        <end position="587"/>
    </location>
</feature>
<keyword evidence="2" id="KW-0812">Transmembrane</keyword>
<feature type="compositionally biased region" description="Gly residues" evidence="1">
    <location>
        <begin position="588"/>
        <end position="603"/>
    </location>
</feature>
<dbReference type="EMBL" id="CYZR01000003">
    <property type="protein sequence ID" value="CUN75106.1"/>
    <property type="molecule type" value="Genomic_DNA"/>
</dbReference>
<feature type="compositionally biased region" description="Low complexity" evidence="1">
    <location>
        <begin position="448"/>
        <end position="457"/>
    </location>
</feature>
<keyword evidence="4" id="KW-1185">Reference proteome</keyword>
<evidence type="ECO:0000313" key="3">
    <source>
        <dbReference type="EMBL" id="CUN75106.1"/>
    </source>
</evidence>
<feature type="transmembrane region" description="Helical" evidence="2">
    <location>
        <begin position="38"/>
        <end position="56"/>
    </location>
</feature>
<organism evidence="3 4">
    <name type="scientific">Sarcina ventriculi</name>
    <name type="common">Clostridium ventriculi</name>
    <dbReference type="NCBI Taxonomy" id="1267"/>
    <lineage>
        <taxon>Bacteria</taxon>
        <taxon>Bacillati</taxon>
        <taxon>Bacillota</taxon>
        <taxon>Clostridia</taxon>
        <taxon>Eubacteriales</taxon>
        <taxon>Clostridiaceae</taxon>
        <taxon>Sarcina</taxon>
    </lineage>
</organism>
<gene>
    <name evidence="3" type="ORF">ERS852473_00986</name>
</gene>
<dbReference type="Proteomes" id="UP000095488">
    <property type="component" value="Unassembled WGS sequence"/>
</dbReference>
<feature type="region of interest" description="Disordered" evidence="1">
    <location>
        <begin position="426"/>
        <end position="509"/>
    </location>
</feature>